<protein>
    <recommendedName>
        <fullName evidence="4">BRCT domain-containing protein</fullName>
    </recommendedName>
</protein>
<dbReference type="Proteomes" id="UP001328107">
    <property type="component" value="Unassembled WGS sequence"/>
</dbReference>
<dbReference type="PROSITE" id="PS50172">
    <property type="entry name" value="BRCT"/>
    <property type="match status" value="1"/>
</dbReference>
<dbReference type="Pfam" id="PF00533">
    <property type="entry name" value="BRCT"/>
    <property type="match status" value="1"/>
</dbReference>
<dbReference type="InterPro" id="IPR001357">
    <property type="entry name" value="BRCT_dom"/>
</dbReference>
<dbReference type="GO" id="GO:0000077">
    <property type="term" value="P:DNA damage checkpoint signaling"/>
    <property type="evidence" value="ECO:0007669"/>
    <property type="project" value="TreeGrafter"/>
</dbReference>
<name>A0AAN5D2Y3_9BILA</name>
<dbReference type="SUPFAM" id="SSF52113">
    <property type="entry name" value="BRCT domain"/>
    <property type="match status" value="1"/>
</dbReference>
<dbReference type="CDD" id="cd17745">
    <property type="entry name" value="BRCT_p53bp1_rpt1"/>
    <property type="match status" value="1"/>
</dbReference>
<dbReference type="EMBL" id="BTRK01000005">
    <property type="protein sequence ID" value="GMR54669.1"/>
    <property type="molecule type" value="Genomic_DNA"/>
</dbReference>
<feature type="non-terminal residue" evidence="5">
    <location>
        <position position="1"/>
    </location>
</feature>
<organism evidence="5 6">
    <name type="scientific">Pristionchus mayeri</name>
    <dbReference type="NCBI Taxonomy" id="1317129"/>
    <lineage>
        <taxon>Eukaryota</taxon>
        <taxon>Metazoa</taxon>
        <taxon>Ecdysozoa</taxon>
        <taxon>Nematoda</taxon>
        <taxon>Chromadorea</taxon>
        <taxon>Rhabditida</taxon>
        <taxon>Rhabditina</taxon>
        <taxon>Diplogasteromorpha</taxon>
        <taxon>Diplogasteroidea</taxon>
        <taxon>Neodiplogasteridae</taxon>
        <taxon>Pristionchus</taxon>
    </lineage>
</organism>
<keyword evidence="6" id="KW-1185">Reference proteome</keyword>
<evidence type="ECO:0000313" key="5">
    <source>
        <dbReference type="EMBL" id="GMR54669.1"/>
    </source>
</evidence>
<evidence type="ECO:0000259" key="4">
    <source>
        <dbReference type="PROSITE" id="PS50172"/>
    </source>
</evidence>
<dbReference type="PANTHER" id="PTHR15321:SF3">
    <property type="entry name" value="TP53-BINDING PROTEIN 1"/>
    <property type="match status" value="1"/>
</dbReference>
<dbReference type="InterPro" id="IPR036420">
    <property type="entry name" value="BRCT_dom_sf"/>
</dbReference>
<dbReference type="SMART" id="SM00292">
    <property type="entry name" value="BRCT"/>
    <property type="match status" value="1"/>
</dbReference>
<accession>A0AAN5D2Y3</accession>
<dbReference type="GO" id="GO:0042393">
    <property type="term" value="F:histone binding"/>
    <property type="evidence" value="ECO:0007669"/>
    <property type="project" value="TreeGrafter"/>
</dbReference>
<evidence type="ECO:0000313" key="6">
    <source>
        <dbReference type="Proteomes" id="UP001328107"/>
    </source>
</evidence>
<gene>
    <name evidence="5" type="ORF">PMAYCL1PPCAC_24864</name>
</gene>
<dbReference type="Gene3D" id="3.40.50.10190">
    <property type="entry name" value="BRCT domain"/>
    <property type="match status" value="2"/>
</dbReference>
<keyword evidence="2" id="KW-0227">DNA damage</keyword>
<comment type="caution">
    <text evidence="5">The sequence shown here is derived from an EMBL/GenBank/DDBJ whole genome shotgun (WGS) entry which is preliminary data.</text>
</comment>
<sequence length="263" mass="29957">EEVEEIEEEKKEEVKKKVEVKRKIKQEEEWEMETEAPASLANPEMNSRIFLNKIFIVTSAESMMGGVVFKKEEMKKKIRERGGVVLELELEHFNSSRSLHPYSTQSRSLLTVPLDADVYLIANKYCRTYKYIAAIARGIPCISHNWVIECMHRGEITPYDDHKLPAGMVDGVIYPLPDVKDKLFEGLTMLIHSRLDSHLERGTVGFTKIVNTLESAGKVVVSSVWLMESIITGSCLDFSHHRFRYDLGNGPVKKEEDQPTAAS</sequence>
<dbReference type="InterPro" id="IPR047249">
    <property type="entry name" value="BRCT_p53bp1-like_rpt1"/>
</dbReference>
<keyword evidence="3" id="KW-0539">Nucleus</keyword>
<dbReference type="GO" id="GO:0005634">
    <property type="term" value="C:nucleus"/>
    <property type="evidence" value="ECO:0007669"/>
    <property type="project" value="UniProtKB-SubCell"/>
</dbReference>
<dbReference type="InterPro" id="IPR047252">
    <property type="entry name" value="TP53BP1-like"/>
</dbReference>
<dbReference type="GO" id="GO:0045944">
    <property type="term" value="P:positive regulation of transcription by RNA polymerase II"/>
    <property type="evidence" value="ECO:0007669"/>
    <property type="project" value="TreeGrafter"/>
</dbReference>
<proteinExistence type="predicted"/>
<comment type="subcellular location">
    <subcellularLocation>
        <location evidence="1">Nucleus</location>
    </subcellularLocation>
</comment>
<reference evidence="6" key="1">
    <citation type="submission" date="2022-10" db="EMBL/GenBank/DDBJ databases">
        <title>Genome assembly of Pristionchus species.</title>
        <authorList>
            <person name="Yoshida K."/>
            <person name="Sommer R.J."/>
        </authorList>
    </citation>
    <scope>NUCLEOTIDE SEQUENCE [LARGE SCALE GENOMIC DNA]</scope>
    <source>
        <strain evidence="6">RS5460</strain>
    </source>
</reference>
<evidence type="ECO:0000256" key="3">
    <source>
        <dbReference type="ARBA" id="ARBA00023242"/>
    </source>
</evidence>
<dbReference type="AlphaFoldDB" id="A0AAN5D2Y3"/>
<evidence type="ECO:0000256" key="2">
    <source>
        <dbReference type="ARBA" id="ARBA00022763"/>
    </source>
</evidence>
<evidence type="ECO:0000256" key="1">
    <source>
        <dbReference type="ARBA" id="ARBA00004123"/>
    </source>
</evidence>
<feature type="domain" description="BRCT" evidence="4">
    <location>
        <begin position="45"/>
        <end position="164"/>
    </location>
</feature>
<dbReference type="PANTHER" id="PTHR15321">
    <property type="entry name" value="TUMOR SUPPRESSOR P53-BINDING PROTEIN 1"/>
    <property type="match status" value="1"/>
</dbReference>